<evidence type="ECO:0000256" key="1">
    <source>
        <dbReference type="ARBA" id="ARBA00004141"/>
    </source>
</evidence>
<feature type="transmembrane region" description="Helical" evidence="5">
    <location>
        <begin position="197"/>
        <end position="216"/>
    </location>
</feature>
<dbReference type="OrthoDB" id="361581at2"/>
<evidence type="ECO:0000313" key="6">
    <source>
        <dbReference type="EMBL" id="SJZ51559.1"/>
    </source>
</evidence>
<gene>
    <name evidence="6" type="ORF">SAMN02745152_00445</name>
</gene>
<reference evidence="6 7" key="1">
    <citation type="submission" date="2017-02" db="EMBL/GenBank/DDBJ databases">
        <authorList>
            <person name="Peterson S.W."/>
        </authorList>
    </citation>
    <scope>NUCLEOTIDE SEQUENCE [LARGE SCALE GENOMIC DNA]</scope>
    <source>
        <strain evidence="6 7">ATCC BAA-909</strain>
    </source>
</reference>
<feature type="transmembrane region" description="Helical" evidence="5">
    <location>
        <begin position="43"/>
        <end position="61"/>
    </location>
</feature>
<feature type="transmembrane region" description="Helical" evidence="5">
    <location>
        <begin position="20"/>
        <end position="36"/>
    </location>
</feature>
<keyword evidence="4 5" id="KW-0472">Membrane</keyword>
<evidence type="ECO:0000313" key="7">
    <source>
        <dbReference type="Proteomes" id="UP000190395"/>
    </source>
</evidence>
<comment type="subcellular location">
    <subcellularLocation>
        <location evidence="1">Membrane</location>
        <topology evidence="1">Multi-pass membrane protein</topology>
    </subcellularLocation>
</comment>
<dbReference type="Proteomes" id="UP000190395">
    <property type="component" value="Unassembled WGS sequence"/>
</dbReference>
<feature type="transmembrane region" description="Helical" evidence="5">
    <location>
        <begin position="163"/>
        <end position="182"/>
    </location>
</feature>
<dbReference type="InterPro" id="IPR003339">
    <property type="entry name" value="ABC/ECF_trnsptr_transmembrane"/>
</dbReference>
<dbReference type="GeneID" id="303366715"/>
<proteinExistence type="predicted"/>
<name>A0A1T4L9Y6_9SPIR</name>
<dbReference type="STRING" id="225004.SAMN02745152_00445"/>
<keyword evidence="3 5" id="KW-1133">Transmembrane helix</keyword>
<accession>A0A1T4L9Y6</accession>
<organism evidence="6 7">
    <name type="scientific">Treponema berlinense</name>
    <dbReference type="NCBI Taxonomy" id="225004"/>
    <lineage>
        <taxon>Bacteria</taxon>
        <taxon>Pseudomonadati</taxon>
        <taxon>Spirochaetota</taxon>
        <taxon>Spirochaetia</taxon>
        <taxon>Spirochaetales</taxon>
        <taxon>Treponemataceae</taxon>
        <taxon>Treponema</taxon>
    </lineage>
</organism>
<dbReference type="RefSeq" id="WP_078930205.1">
    <property type="nucleotide sequence ID" value="NZ_FUXC01000002.1"/>
</dbReference>
<dbReference type="EMBL" id="FUXC01000002">
    <property type="protein sequence ID" value="SJZ51559.1"/>
    <property type="molecule type" value="Genomic_DNA"/>
</dbReference>
<evidence type="ECO:0000256" key="5">
    <source>
        <dbReference type="SAM" id="Phobius"/>
    </source>
</evidence>
<evidence type="ECO:0000256" key="2">
    <source>
        <dbReference type="ARBA" id="ARBA00022692"/>
    </source>
</evidence>
<keyword evidence="2 5" id="KW-0812">Transmembrane</keyword>
<feature type="transmembrane region" description="Helical" evidence="5">
    <location>
        <begin position="73"/>
        <end position="92"/>
    </location>
</feature>
<dbReference type="AlphaFoldDB" id="A0A1T4L9Y6"/>
<keyword evidence="7" id="KW-1185">Reference proteome</keyword>
<dbReference type="GO" id="GO:0005886">
    <property type="term" value="C:plasma membrane"/>
    <property type="evidence" value="ECO:0007669"/>
    <property type="project" value="UniProtKB-ARBA"/>
</dbReference>
<dbReference type="CDD" id="cd16914">
    <property type="entry name" value="EcfT"/>
    <property type="match status" value="1"/>
</dbReference>
<evidence type="ECO:0000256" key="4">
    <source>
        <dbReference type="ARBA" id="ARBA00023136"/>
    </source>
</evidence>
<evidence type="ECO:0000256" key="3">
    <source>
        <dbReference type="ARBA" id="ARBA00022989"/>
    </source>
</evidence>
<protein>
    <submittedName>
        <fullName evidence="6">Biotin transport system permease protein</fullName>
    </submittedName>
</protein>
<sequence length="226" mass="26118">MNQNCYAFSYKAGKSFFHKLPSWIKILFIPLFNIAIFSSSWKFAVFFVFAQILLFFCLHFSVKEQVADLTPVLWYGIFLYLINILSDTYLNYAGYGIIKSFVQAIKNCIHNEKTFSTVVKFFACNQSASLMFKTSTSLELREGIEKIELFIRKFLPCKKESKFATVVSMFINFIPAVFKMWAQLKRAWFARGGKVSLKMYLALFPVLFSLGLKYSMDTAKAILIRG</sequence>